<organism evidence="2 3">
    <name type="scientific">Clavibacter michiganensis subsp. michiganensis</name>
    <dbReference type="NCBI Taxonomy" id="33013"/>
    <lineage>
        <taxon>Bacteria</taxon>
        <taxon>Bacillati</taxon>
        <taxon>Actinomycetota</taxon>
        <taxon>Actinomycetes</taxon>
        <taxon>Micrococcales</taxon>
        <taxon>Microbacteriaceae</taxon>
        <taxon>Clavibacter</taxon>
    </lineage>
</organism>
<name>A0A251XIZ9_CLAMM</name>
<comment type="caution">
    <text evidence="2">The sequence shown here is derived from an EMBL/GenBank/DDBJ whole genome shotgun (WGS) entry which is preliminary data.</text>
</comment>
<evidence type="ECO:0000313" key="3">
    <source>
        <dbReference type="Proteomes" id="UP000195062"/>
    </source>
</evidence>
<evidence type="ECO:0000313" key="2">
    <source>
        <dbReference type="EMBL" id="OUE03401.1"/>
    </source>
</evidence>
<feature type="region of interest" description="Disordered" evidence="1">
    <location>
        <begin position="105"/>
        <end position="133"/>
    </location>
</feature>
<keyword evidence="3" id="KW-1185">Reference proteome</keyword>
<dbReference type="Proteomes" id="UP000195062">
    <property type="component" value="Unassembled WGS sequence"/>
</dbReference>
<evidence type="ECO:0000256" key="1">
    <source>
        <dbReference type="SAM" id="MobiDB-lite"/>
    </source>
</evidence>
<sequence>MERPVCATEGEETWTNRVTPAARAARRSPRVPSTLTARKSSGSPASETLAARCTTASTPSTARATAAGSVTLPRWSTTAPGTGSAPLVERPDGWRWKVRTACPADARRSATARPSIPLAPVTSTITGRSPGRP</sequence>
<accession>A0A251XIZ9</accession>
<feature type="compositionally biased region" description="Polar residues" evidence="1">
    <location>
        <begin position="35"/>
        <end position="46"/>
    </location>
</feature>
<feature type="compositionally biased region" description="Low complexity" evidence="1">
    <location>
        <begin position="50"/>
        <end position="67"/>
    </location>
</feature>
<feature type="region of interest" description="Disordered" evidence="1">
    <location>
        <begin position="19"/>
        <end position="88"/>
    </location>
</feature>
<dbReference type="AlphaFoldDB" id="A0A251XIZ9"/>
<proteinExistence type="predicted"/>
<protein>
    <submittedName>
        <fullName evidence="2">Uncharacterized protein</fullName>
    </submittedName>
</protein>
<gene>
    <name evidence="2" type="ORF">CMMCAS07_00530</name>
</gene>
<dbReference type="EMBL" id="MDHH01000001">
    <property type="protein sequence ID" value="OUE03401.1"/>
    <property type="molecule type" value="Genomic_DNA"/>
</dbReference>
<reference evidence="2 3" key="1">
    <citation type="submission" date="2016-08" db="EMBL/GenBank/DDBJ databases">
        <title>Genome sequence of Clavibacter michiganensis subsp. michiganensis strain CASJ007.</title>
        <authorList>
            <person name="Thapa S.P."/>
            <person name="Coaker G."/>
        </authorList>
    </citation>
    <scope>NUCLEOTIDE SEQUENCE [LARGE SCALE GENOMIC DNA]</scope>
    <source>
        <strain evidence="2">CASJ007</strain>
    </source>
</reference>